<dbReference type="Gene3D" id="1.25.40.10">
    <property type="entry name" value="Tetratricopeptide repeat domain"/>
    <property type="match status" value="1"/>
</dbReference>
<protein>
    <recommendedName>
        <fullName evidence="3">Sel1 repeat family protein</fullName>
    </recommendedName>
</protein>
<organism evidence="1 2">
    <name type="scientific">Thalassospira mesophila</name>
    <dbReference type="NCBI Taxonomy" id="1293891"/>
    <lineage>
        <taxon>Bacteria</taxon>
        <taxon>Pseudomonadati</taxon>
        <taxon>Pseudomonadota</taxon>
        <taxon>Alphaproteobacteria</taxon>
        <taxon>Rhodospirillales</taxon>
        <taxon>Thalassospiraceae</taxon>
        <taxon>Thalassospira</taxon>
    </lineage>
</organism>
<evidence type="ECO:0008006" key="3">
    <source>
        <dbReference type="Google" id="ProtNLM"/>
    </source>
</evidence>
<dbReference type="Proteomes" id="UP000193391">
    <property type="component" value="Unassembled WGS sequence"/>
</dbReference>
<keyword evidence="2" id="KW-1185">Reference proteome</keyword>
<evidence type="ECO:0000313" key="2">
    <source>
        <dbReference type="Proteomes" id="UP000193391"/>
    </source>
</evidence>
<dbReference type="AlphaFoldDB" id="A0A1Y2KZS4"/>
<dbReference type="STRING" id="1293891.TMES_17040"/>
<dbReference type="OrthoDB" id="7340181at2"/>
<dbReference type="SUPFAM" id="SSF81901">
    <property type="entry name" value="HCP-like"/>
    <property type="match status" value="1"/>
</dbReference>
<accession>A0A1Y2KZS4</accession>
<gene>
    <name evidence="1" type="ORF">TMES_17040</name>
</gene>
<evidence type="ECO:0000313" key="1">
    <source>
        <dbReference type="EMBL" id="OSQ36810.1"/>
    </source>
</evidence>
<dbReference type="InterPro" id="IPR011990">
    <property type="entry name" value="TPR-like_helical_dom_sf"/>
</dbReference>
<dbReference type="EMBL" id="JFKA01000009">
    <property type="protein sequence ID" value="OSQ36810.1"/>
    <property type="molecule type" value="Genomic_DNA"/>
</dbReference>
<name>A0A1Y2KZS4_9PROT</name>
<comment type="caution">
    <text evidence="1">The sequence shown here is derived from an EMBL/GenBank/DDBJ whole genome shotgun (WGS) entry which is preliminary data.</text>
</comment>
<reference evidence="1 2" key="1">
    <citation type="submission" date="2014-03" db="EMBL/GenBank/DDBJ databases">
        <title>The draft genome sequence of Thalassospira mesophila JCM 18969.</title>
        <authorList>
            <person name="Lai Q."/>
            <person name="Shao Z."/>
        </authorList>
    </citation>
    <scope>NUCLEOTIDE SEQUENCE [LARGE SCALE GENOMIC DNA]</scope>
    <source>
        <strain evidence="1 2">JCM 18969</strain>
    </source>
</reference>
<sequence>MACVVTFPGLASAAAASSLDDGVNAYRHGDFKKSASVFTPLAKQGNATAQYLLSCQMINGIGMPADQDAGWQMLDHAAQAGLPDAEILQARRLEALQGSRHDIQTLYENAAHKGSSQALMWLALDDLQNNRKDAARQHLDNAWSAGDPRAATMIATRFTADPVAREKWLRQAAEHGELHAAAYLAQDYEKSDDRAQAVGWCAVASGLPGHDANIDWKKIGDAITQNCARLDADMEPAARTDNREKVDTFLHDFFANYHPWKPWRPCVVKSE</sequence>
<proteinExistence type="predicted"/>